<protein>
    <recommendedName>
        <fullName evidence="3">Replication factor A C-terminal domain-containing protein</fullName>
    </recommendedName>
</protein>
<evidence type="ECO:0000256" key="1">
    <source>
        <dbReference type="SAM" id="MobiDB-lite"/>
    </source>
</evidence>
<feature type="region of interest" description="Disordered" evidence="1">
    <location>
        <begin position="350"/>
        <end position="393"/>
    </location>
</feature>
<organism evidence="2">
    <name type="scientific">Brassica oleracea</name>
    <name type="common">Wild cabbage</name>
    <dbReference type="NCBI Taxonomy" id="3712"/>
    <lineage>
        <taxon>Eukaryota</taxon>
        <taxon>Viridiplantae</taxon>
        <taxon>Streptophyta</taxon>
        <taxon>Embryophyta</taxon>
        <taxon>Tracheophyta</taxon>
        <taxon>Spermatophyta</taxon>
        <taxon>Magnoliopsida</taxon>
        <taxon>eudicotyledons</taxon>
        <taxon>Gunneridae</taxon>
        <taxon>Pentapetalae</taxon>
        <taxon>rosids</taxon>
        <taxon>malvids</taxon>
        <taxon>Brassicales</taxon>
        <taxon>Brassicaceae</taxon>
        <taxon>Brassiceae</taxon>
        <taxon>Brassica</taxon>
    </lineage>
</organism>
<dbReference type="EMBL" id="LR031876">
    <property type="protein sequence ID" value="VDD35806.1"/>
    <property type="molecule type" value="Genomic_DNA"/>
</dbReference>
<evidence type="ECO:0008006" key="3">
    <source>
        <dbReference type="Google" id="ProtNLM"/>
    </source>
</evidence>
<evidence type="ECO:0000313" key="2">
    <source>
        <dbReference type="EMBL" id="VDD35806.1"/>
    </source>
</evidence>
<dbReference type="AlphaFoldDB" id="A0A3P6EE18"/>
<proteinExistence type="predicted"/>
<dbReference type="PANTHER" id="PTHR47165:SF4">
    <property type="entry name" value="OS03G0429900 PROTEIN"/>
    <property type="match status" value="1"/>
</dbReference>
<sequence>MAILFVSHKSPRKTPLMKRLELQCSPLKPPFKIPTALPHPPFALYLSSHLYPYLSYLRSYLPISCLRSDSTLQFRLLHFWDARKNVKGGPGILLGIEMLMIDTEGTLAQGFIGQNRRNQYEKELHRGSIYTLTNYYASNRKVMYHVADQRLVICISHASAMSKDEEDIDDILRERFRVRSFSEFEANCDLRGDLHDVVGHLKLVDGQALHQRPVLCTNDDSASRKVMVHLQLKDGPVMNVYLWDEAAESFRLKFDGSAATPTVLLVTTINPKRLGGNLSHSKYEFLITHRQESNRENGGDAAEIEVPLPQCFIDAIGQTKKLRIKVAHYNFTSTRLSLTATKVVSAAELPPKNSPLKTTPVTEVENTELAESSGGGASAIDDQKKAKRAKRSG</sequence>
<gene>
    <name evidence="2" type="ORF">BOLC7T41366H</name>
</gene>
<dbReference type="InterPro" id="IPR012340">
    <property type="entry name" value="NA-bd_OB-fold"/>
</dbReference>
<dbReference type="Gene3D" id="2.40.50.140">
    <property type="entry name" value="Nucleic acid-binding proteins"/>
    <property type="match status" value="1"/>
</dbReference>
<reference evidence="2" key="1">
    <citation type="submission" date="2018-11" db="EMBL/GenBank/DDBJ databases">
        <authorList>
            <consortium name="Genoscope - CEA"/>
            <person name="William W."/>
        </authorList>
    </citation>
    <scope>NUCLEOTIDE SEQUENCE</scope>
</reference>
<dbReference type="PANTHER" id="PTHR47165">
    <property type="entry name" value="OS03G0429900 PROTEIN"/>
    <property type="match status" value="1"/>
</dbReference>
<accession>A0A3P6EE18</accession>
<name>A0A3P6EE18_BRAOL</name>